<keyword evidence="2" id="KW-0694">RNA-binding</keyword>
<keyword evidence="3 7" id="KW-0689">Ribosomal protein</keyword>
<keyword evidence="1" id="KW-0699">rRNA-binding</keyword>
<sequence length="194" mass="21818">MTTLQAEKRNPEIKAKRLRREGYATGTLSGRGMKETIALQYPEKEALQFIRGNKEGSQVILEIGGKKISAITKNIAYDPLKKQIQALDFQALVAGEKVSTSVQIHFTNEDIVQGFVSQELTEVHYKADPANLLEPIEIDFGKIPPEIKNYYVRDLKLDEKKEIELITPESAQIFHIGEVTVDAGEEETSEETKE</sequence>
<gene>
    <name evidence="7" type="ORF">K040078D81_14640</name>
</gene>
<dbReference type="InterPro" id="IPR011035">
    <property type="entry name" value="Ribosomal_bL25/Gln-tRNA_synth"/>
</dbReference>
<accession>A0ABQ0B7C5</accession>
<evidence type="ECO:0000313" key="7">
    <source>
        <dbReference type="EMBL" id="GAA6407347.1"/>
    </source>
</evidence>
<evidence type="ECO:0000259" key="6">
    <source>
        <dbReference type="Pfam" id="PF14693"/>
    </source>
</evidence>
<dbReference type="CDD" id="cd00495">
    <property type="entry name" value="Ribosomal_L25_TL5_CTC"/>
    <property type="match status" value="1"/>
</dbReference>
<dbReference type="SUPFAM" id="SSF50715">
    <property type="entry name" value="Ribosomal protein L25-like"/>
    <property type="match status" value="1"/>
</dbReference>
<name>A0ABQ0B7C5_9FIRM</name>
<dbReference type="InterPro" id="IPR037121">
    <property type="entry name" value="Ribosomal_bL25_C"/>
</dbReference>
<evidence type="ECO:0000256" key="1">
    <source>
        <dbReference type="ARBA" id="ARBA00022730"/>
    </source>
</evidence>
<dbReference type="EMBL" id="BAABYW010000001">
    <property type="protein sequence ID" value="GAA6407347.1"/>
    <property type="molecule type" value="Genomic_DNA"/>
</dbReference>
<keyword evidence="4" id="KW-0687">Ribonucleoprotein</keyword>
<dbReference type="Gene3D" id="2.40.240.10">
    <property type="entry name" value="Ribosomal Protein L25, Chain P"/>
    <property type="match status" value="1"/>
</dbReference>
<evidence type="ECO:0000259" key="5">
    <source>
        <dbReference type="Pfam" id="PF01386"/>
    </source>
</evidence>
<dbReference type="InterPro" id="IPR029751">
    <property type="entry name" value="Ribosomal_L25_dom"/>
</dbReference>
<dbReference type="PANTHER" id="PTHR33284">
    <property type="entry name" value="RIBOSOMAL PROTEIN L25/GLN-TRNA SYNTHETASE, ANTI-CODON-BINDING DOMAIN-CONTAINING PROTEIN"/>
    <property type="match status" value="1"/>
</dbReference>
<dbReference type="RefSeq" id="WP_095170545.1">
    <property type="nucleotide sequence ID" value="NZ_BAABYW010000001.1"/>
</dbReference>
<dbReference type="GO" id="GO:0005840">
    <property type="term" value="C:ribosome"/>
    <property type="evidence" value="ECO:0007669"/>
    <property type="project" value="UniProtKB-KW"/>
</dbReference>
<feature type="domain" description="Large ribosomal subunit protein bL25 beta" evidence="6">
    <location>
        <begin position="97"/>
        <end position="176"/>
    </location>
</feature>
<reference evidence="7 8" key="1">
    <citation type="submission" date="2024-04" db="EMBL/GenBank/DDBJ databases">
        <title>Defined microbial consortia suppress multidrug-resistant proinflammatory Enterobacteriaceae via ecological control.</title>
        <authorList>
            <person name="Furuichi M."/>
            <person name="Kawaguchi T."/>
            <person name="Pust M."/>
            <person name="Yasuma K."/>
            <person name="Plichta D."/>
            <person name="Hasegawa N."/>
            <person name="Ohya T."/>
            <person name="Bhattarai S."/>
            <person name="Sasajima S."/>
            <person name="Aoto Y."/>
            <person name="Tuganbaev T."/>
            <person name="Yaginuma M."/>
            <person name="Ueda M."/>
            <person name="Okahashi N."/>
            <person name="Amafuji K."/>
            <person name="Kiridooshi Y."/>
            <person name="Sugita K."/>
            <person name="Strazar M."/>
            <person name="Skelly A."/>
            <person name="Suda W."/>
            <person name="Hattori M."/>
            <person name="Nakamoto N."/>
            <person name="Caballero S."/>
            <person name="Norman J."/>
            <person name="Olle B."/>
            <person name="Tanoue T."/>
            <person name="Arita M."/>
            <person name="Bucci V."/>
            <person name="Atarashi K."/>
            <person name="Xavier R."/>
            <person name="Honda K."/>
        </authorList>
    </citation>
    <scope>NUCLEOTIDE SEQUENCE [LARGE SCALE GENOMIC DNA]</scope>
    <source>
        <strain evidence="8">k04-0078-D8-1</strain>
    </source>
</reference>
<organism evidence="7 8">
    <name type="scientific">Blautia hominis</name>
    <dbReference type="NCBI Taxonomy" id="2025493"/>
    <lineage>
        <taxon>Bacteria</taxon>
        <taxon>Bacillati</taxon>
        <taxon>Bacillota</taxon>
        <taxon>Clostridia</taxon>
        <taxon>Lachnospirales</taxon>
        <taxon>Lachnospiraceae</taxon>
        <taxon>Blautia</taxon>
    </lineage>
</organism>
<dbReference type="InterPro" id="IPR020930">
    <property type="entry name" value="Ribosomal_uL5_bac-type"/>
</dbReference>
<dbReference type="InterPro" id="IPR020057">
    <property type="entry name" value="Ribosomal_bL25_b-dom"/>
</dbReference>
<comment type="caution">
    <text evidence="7">The sequence shown here is derived from an EMBL/GenBank/DDBJ whole genome shotgun (WGS) entry which is preliminary data.</text>
</comment>
<keyword evidence="8" id="KW-1185">Reference proteome</keyword>
<protein>
    <submittedName>
        <fullName evidence="7">50S ribosomal protein L25/general stress protein Ctc</fullName>
    </submittedName>
</protein>
<evidence type="ECO:0000256" key="4">
    <source>
        <dbReference type="ARBA" id="ARBA00023274"/>
    </source>
</evidence>
<dbReference type="Proteomes" id="UP001600943">
    <property type="component" value="Unassembled WGS sequence"/>
</dbReference>
<evidence type="ECO:0000313" key="8">
    <source>
        <dbReference type="Proteomes" id="UP001600943"/>
    </source>
</evidence>
<dbReference type="InterPro" id="IPR020056">
    <property type="entry name" value="Rbsml_bL25/Gln-tRNA_synth_N"/>
</dbReference>
<evidence type="ECO:0000256" key="2">
    <source>
        <dbReference type="ARBA" id="ARBA00022884"/>
    </source>
</evidence>
<evidence type="ECO:0000256" key="3">
    <source>
        <dbReference type="ARBA" id="ARBA00022980"/>
    </source>
</evidence>
<proteinExistence type="predicted"/>
<dbReference type="Pfam" id="PF14693">
    <property type="entry name" value="Ribosomal_TL5_C"/>
    <property type="match status" value="1"/>
</dbReference>
<feature type="domain" description="Large ribosomal subunit protein bL25 L25" evidence="5">
    <location>
        <begin position="4"/>
        <end position="89"/>
    </location>
</feature>
<dbReference type="PANTHER" id="PTHR33284:SF1">
    <property type="entry name" value="RIBOSOMAL PROTEIN L25_GLN-TRNA SYNTHETASE, ANTI-CODON-BINDING DOMAIN-CONTAINING PROTEIN"/>
    <property type="match status" value="1"/>
</dbReference>
<dbReference type="Pfam" id="PF01386">
    <property type="entry name" value="Ribosomal_L25p"/>
    <property type="match status" value="1"/>
</dbReference>
<dbReference type="Gene3D" id="2.170.120.20">
    <property type="entry name" value="Ribosomal protein L25, beta domain"/>
    <property type="match status" value="1"/>
</dbReference>